<feature type="transmembrane region" description="Helical" evidence="1">
    <location>
        <begin position="105"/>
        <end position="132"/>
    </location>
</feature>
<keyword evidence="1" id="KW-0812">Transmembrane</keyword>
<organism evidence="2 3">
    <name type="scientific">Candidatus Thermofonsia Clade 1 bacterium</name>
    <dbReference type="NCBI Taxonomy" id="2364210"/>
    <lineage>
        <taxon>Bacteria</taxon>
        <taxon>Bacillati</taxon>
        <taxon>Chloroflexota</taxon>
        <taxon>Candidatus Thermofontia</taxon>
        <taxon>Candidatus Thermofonsia Clade 1</taxon>
    </lineage>
</organism>
<gene>
    <name evidence="2" type="ORF">CUN49_16175</name>
</gene>
<evidence type="ECO:0000313" key="3">
    <source>
        <dbReference type="Proteomes" id="UP000229681"/>
    </source>
</evidence>
<accession>A0A2M8P9Y3</accession>
<keyword evidence="1" id="KW-1133">Transmembrane helix</keyword>
<dbReference type="EMBL" id="PGTM01000459">
    <property type="protein sequence ID" value="PJF34337.1"/>
    <property type="molecule type" value="Genomic_DNA"/>
</dbReference>
<dbReference type="Proteomes" id="UP000229681">
    <property type="component" value="Unassembled WGS sequence"/>
</dbReference>
<name>A0A2M8P9Y3_9CHLR</name>
<feature type="transmembrane region" description="Helical" evidence="1">
    <location>
        <begin position="138"/>
        <end position="157"/>
    </location>
</feature>
<feature type="transmembrane region" description="Helical" evidence="1">
    <location>
        <begin position="74"/>
        <end position="93"/>
    </location>
</feature>
<dbReference type="AlphaFoldDB" id="A0A2M8P9Y3"/>
<sequence>PRLLTALNTLVFRYDPRAEMLISIGLLWLIFGVLALFARRLFARESPRLFWFSLIVLASLVFSARWLVGWSWGLLVSTPYVILLTVIGVLLAVQMKLGWRLAALLAFICGLALPASSAGLLTCGVVGVVWWLRGERHIGRLGLLGAVTALGLMPIFLGERHAANPLTLSPLNLAYFVALHLGSAQISPPMPRSEILPNLFESASFSIFLLG</sequence>
<feature type="non-terminal residue" evidence="2">
    <location>
        <position position="1"/>
    </location>
</feature>
<reference evidence="2 3" key="1">
    <citation type="submission" date="2017-11" db="EMBL/GenBank/DDBJ databases">
        <title>Evolution of Phototrophy in the Chloroflexi Phylum Driven by Horizontal Gene Transfer.</title>
        <authorList>
            <person name="Ward L.M."/>
            <person name="Hemp J."/>
            <person name="Shih P.M."/>
            <person name="Mcglynn S.E."/>
            <person name="Fischer W."/>
        </authorList>
    </citation>
    <scope>NUCLEOTIDE SEQUENCE [LARGE SCALE GENOMIC DNA]</scope>
    <source>
        <strain evidence="2">JP3_13</strain>
    </source>
</reference>
<feature type="non-terminal residue" evidence="2">
    <location>
        <position position="211"/>
    </location>
</feature>
<proteinExistence type="predicted"/>
<evidence type="ECO:0000313" key="2">
    <source>
        <dbReference type="EMBL" id="PJF34337.1"/>
    </source>
</evidence>
<keyword evidence="1" id="KW-0472">Membrane</keyword>
<evidence type="ECO:0000256" key="1">
    <source>
        <dbReference type="SAM" id="Phobius"/>
    </source>
</evidence>
<feature type="transmembrane region" description="Helical" evidence="1">
    <location>
        <begin position="20"/>
        <end position="37"/>
    </location>
</feature>
<protein>
    <submittedName>
        <fullName evidence="2">Uncharacterized protein</fullName>
    </submittedName>
</protein>
<comment type="caution">
    <text evidence="2">The sequence shown here is derived from an EMBL/GenBank/DDBJ whole genome shotgun (WGS) entry which is preliminary data.</text>
</comment>
<feature type="transmembrane region" description="Helical" evidence="1">
    <location>
        <begin position="49"/>
        <end position="68"/>
    </location>
</feature>